<reference evidence="2 3" key="1">
    <citation type="journal article" date="2020" name="Phytopathology">
        <title>Genome Sequence Resources of Colletotrichum truncatum, C. plurivorum, C. musicola, and C. sojae: Four Species Pathogenic to Soybean (Glycine max).</title>
        <authorList>
            <person name="Rogerio F."/>
            <person name="Boufleur T.R."/>
            <person name="Ciampi-Guillardi M."/>
            <person name="Sukno S.A."/>
            <person name="Thon M.R."/>
            <person name="Massola Junior N.S."/>
            <person name="Baroncelli R."/>
        </authorList>
    </citation>
    <scope>NUCLEOTIDE SEQUENCE [LARGE SCALE GENOMIC DNA]</scope>
    <source>
        <strain evidence="2 3">LFN0009</strain>
    </source>
</reference>
<organism evidence="2 3">
    <name type="scientific">Colletotrichum sojae</name>
    <dbReference type="NCBI Taxonomy" id="2175907"/>
    <lineage>
        <taxon>Eukaryota</taxon>
        <taxon>Fungi</taxon>
        <taxon>Dikarya</taxon>
        <taxon>Ascomycota</taxon>
        <taxon>Pezizomycotina</taxon>
        <taxon>Sordariomycetes</taxon>
        <taxon>Hypocreomycetidae</taxon>
        <taxon>Glomerellales</taxon>
        <taxon>Glomerellaceae</taxon>
        <taxon>Colletotrichum</taxon>
        <taxon>Colletotrichum orchidearum species complex</taxon>
    </lineage>
</organism>
<sequence length="797" mass="90081">MDRTRRPQKFQESHVGSANGSASMSSGDDSAPRRRDSASAIAFDDSELNYRQVRQLTQRLRSALESSGDVDGAYREYAKVKDHAALCRSLLGTSESSNAAEQKQRPDRETCLEAIREWGDAIQALLQALRDSLRETYVGYEPHATPAMLESLFRDKEFRAAAIQGMRNARIEGRSSVRQFSRARYDVRFRNYDSVEKERAEISRVLHLAESGIREGREVREVVISERGDAVLEFANLEREEEEWPVLRFWVSEDVLAEASGFFARVFRGGGRGKLEMYDENEEEMVLRVSSGEYVCEDGRSVRIYRMPHLEDDRESCLSVLLHAAHLHNQHIPRQVSFDAFVAIARTCLRYECTSPLEVVVEHRWLPAWIHKGSETMPGGMLVISYAFGFRQLFARMSKTAVLNLMDEEELKRKEWPRRMKERIWGVREAKMGQVYGVCGGAVGEYLRPPADGGDPGEAGEMTLRRTPRCPRGDHICDATNLGWLMLLFAELQLLPAVMNFPSTHAQQQQQLPRRSLAQLVEQLRKIPSPPHAIHRTPACDPAPLLRAAVNDVYNSVSGLTLHDVSGRAHGWGLSRHRSRTVQAVLQRGLRRMGEKEENDKTKTKVDDDKKKKEEKGKKMGEMTDAVRLGILREVDSLDDLHAAALVSRAFYKTFKYNEASLVGRFVRAQRRRTLMRLTSMDVVAGGEDKVSKSEGDAIRAEGAGSQDGRDEELPPSSDTGEGSEGGMTDEEARRVLWPNELARETSSEGVAEGEGMREKFRVGDTAFREDKMLLGAEDKQLREVRDRRVGLLRDDE</sequence>
<feature type="compositionally biased region" description="Low complexity" evidence="1">
    <location>
        <begin position="16"/>
        <end position="29"/>
    </location>
</feature>
<dbReference type="EMBL" id="WIGN01000256">
    <property type="protein sequence ID" value="KAF6802868.1"/>
    <property type="molecule type" value="Genomic_DNA"/>
</dbReference>
<feature type="region of interest" description="Disordered" evidence="1">
    <location>
        <begin position="688"/>
        <end position="758"/>
    </location>
</feature>
<evidence type="ECO:0000313" key="3">
    <source>
        <dbReference type="Proteomes" id="UP000652219"/>
    </source>
</evidence>
<comment type="caution">
    <text evidence="2">The sequence shown here is derived from an EMBL/GenBank/DDBJ whole genome shotgun (WGS) entry which is preliminary data.</text>
</comment>
<gene>
    <name evidence="2" type="ORF">CSOJ01_11292</name>
</gene>
<dbReference type="Proteomes" id="UP000652219">
    <property type="component" value="Unassembled WGS sequence"/>
</dbReference>
<keyword evidence="3" id="KW-1185">Reference proteome</keyword>
<feature type="region of interest" description="Disordered" evidence="1">
    <location>
        <begin position="1"/>
        <end position="40"/>
    </location>
</feature>
<feature type="compositionally biased region" description="Basic and acidic residues" evidence="1">
    <location>
        <begin position="1"/>
        <end position="12"/>
    </location>
</feature>
<evidence type="ECO:0000313" key="2">
    <source>
        <dbReference type="EMBL" id="KAF6802868.1"/>
    </source>
</evidence>
<feature type="compositionally biased region" description="Basic and acidic residues" evidence="1">
    <location>
        <begin position="688"/>
        <end position="700"/>
    </location>
</feature>
<proteinExistence type="predicted"/>
<protein>
    <submittedName>
        <fullName evidence="2">Uncharacterized protein</fullName>
    </submittedName>
</protein>
<evidence type="ECO:0000256" key="1">
    <source>
        <dbReference type="SAM" id="MobiDB-lite"/>
    </source>
</evidence>
<accession>A0A8H6IYJ1</accession>
<feature type="region of interest" description="Disordered" evidence="1">
    <location>
        <begin position="591"/>
        <end position="619"/>
    </location>
</feature>
<feature type="compositionally biased region" description="Basic and acidic residues" evidence="1">
    <location>
        <begin position="592"/>
        <end position="619"/>
    </location>
</feature>
<name>A0A8H6IYJ1_9PEZI</name>
<dbReference type="AlphaFoldDB" id="A0A8H6IYJ1"/>